<comment type="similarity">
    <text evidence="1">Belongs to the short-chain dehydrogenases/reductases (SDR) family.</text>
</comment>
<dbReference type="GO" id="GO:0016491">
    <property type="term" value="F:oxidoreductase activity"/>
    <property type="evidence" value="ECO:0007669"/>
    <property type="project" value="UniProtKB-KW"/>
</dbReference>
<keyword evidence="4" id="KW-1185">Reference proteome</keyword>
<dbReference type="PANTHER" id="PTHR24320">
    <property type="entry name" value="RETINOL DEHYDROGENASE"/>
    <property type="match status" value="1"/>
</dbReference>
<dbReference type="PANTHER" id="PTHR24320:SF283">
    <property type="entry name" value="RETINOL DEHYDROGENASE 11"/>
    <property type="match status" value="1"/>
</dbReference>
<dbReference type="InterPro" id="IPR002347">
    <property type="entry name" value="SDR_fam"/>
</dbReference>
<keyword evidence="2" id="KW-0560">Oxidoreductase</keyword>
<dbReference type="Gene3D" id="3.40.50.720">
    <property type="entry name" value="NAD(P)-binding Rossmann-like Domain"/>
    <property type="match status" value="1"/>
</dbReference>
<dbReference type="EMBL" id="JAWWNJ010000001">
    <property type="protein sequence ID" value="KAK7065089.1"/>
    <property type="molecule type" value="Genomic_DNA"/>
</dbReference>
<evidence type="ECO:0000313" key="4">
    <source>
        <dbReference type="Proteomes" id="UP001362999"/>
    </source>
</evidence>
<accession>A0AAW0EI40</accession>
<dbReference type="AlphaFoldDB" id="A0AAW0EI40"/>
<evidence type="ECO:0000313" key="3">
    <source>
        <dbReference type="EMBL" id="KAK7065089.1"/>
    </source>
</evidence>
<dbReference type="Proteomes" id="UP001362999">
    <property type="component" value="Unassembled WGS sequence"/>
</dbReference>
<sequence length="327" mass="35521">MSLPEFSRSTTADEVADAFAEEIKDKNVLITGTSLNGIGFYAAQVIAKYANLVIITGYNSERLKLSRDAIQNEVPGANIRLLILDLSSLSAVRNAAAEVNAYSEPLHVIIHNAAAALVPLKLTEDGKTERQIATAHIGPFLFTKLVLAKILASATSTYVPRVVTVSSDGHLSASAMNFNLFRNPGSEPKSTLGFTIYSQAKSANILFVKELSKRSGGRINGYSLHPGVVLTNFIQKEESIETFREMGAIGDDGILKMENYEWKTLPQGAATIVTAAFDPRLNDLPGSFLEDSNIAADDRVAEHCKDPANAEKLWEVTEEVIGEKFEF</sequence>
<evidence type="ECO:0000256" key="2">
    <source>
        <dbReference type="ARBA" id="ARBA00023002"/>
    </source>
</evidence>
<comment type="caution">
    <text evidence="3">The sequence shown here is derived from an EMBL/GenBank/DDBJ whole genome shotgun (WGS) entry which is preliminary data.</text>
</comment>
<reference evidence="3 4" key="1">
    <citation type="journal article" date="2024" name="J Genomics">
        <title>Draft genome sequencing and assembly of Favolaschia claudopus CIRM-BRFM 2984 isolated from oak limbs.</title>
        <authorList>
            <person name="Navarro D."/>
            <person name="Drula E."/>
            <person name="Chaduli D."/>
            <person name="Cazenave R."/>
            <person name="Ahrendt S."/>
            <person name="Wang J."/>
            <person name="Lipzen A."/>
            <person name="Daum C."/>
            <person name="Barry K."/>
            <person name="Grigoriev I.V."/>
            <person name="Favel A."/>
            <person name="Rosso M.N."/>
            <person name="Martin F."/>
        </authorList>
    </citation>
    <scope>NUCLEOTIDE SEQUENCE [LARGE SCALE GENOMIC DNA]</scope>
    <source>
        <strain evidence="3 4">CIRM-BRFM 2984</strain>
    </source>
</reference>
<protein>
    <submittedName>
        <fullName evidence="3">Short-chain dehydrogenase/reductase family protein</fullName>
    </submittedName>
</protein>
<dbReference type="SUPFAM" id="SSF51735">
    <property type="entry name" value="NAD(P)-binding Rossmann-fold domains"/>
    <property type="match status" value="1"/>
</dbReference>
<dbReference type="Pfam" id="PF00106">
    <property type="entry name" value="adh_short"/>
    <property type="match status" value="1"/>
</dbReference>
<gene>
    <name evidence="3" type="ORF">R3P38DRAFT_65864</name>
</gene>
<evidence type="ECO:0000256" key="1">
    <source>
        <dbReference type="ARBA" id="ARBA00006484"/>
    </source>
</evidence>
<proteinExistence type="inferred from homology"/>
<name>A0AAW0EI40_9AGAR</name>
<dbReference type="InterPro" id="IPR036291">
    <property type="entry name" value="NAD(P)-bd_dom_sf"/>
</dbReference>
<organism evidence="3 4">
    <name type="scientific">Favolaschia claudopus</name>
    <dbReference type="NCBI Taxonomy" id="2862362"/>
    <lineage>
        <taxon>Eukaryota</taxon>
        <taxon>Fungi</taxon>
        <taxon>Dikarya</taxon>
        <taxon>Basidiomycota</taxon>
        <taxon>Agaricomycotina</taxon>
        <taxon>Agaricomycetes</taxon>
        <taxon>Agaricomycetidae</taxon>
        <taxon>Agaricales</taxon>
        <taxon>Marasmiineae</taxon>
        <taxon>Mycenaceae</taxon>
        <taxon>Favolaschia</taxon>
    </lineage>
</organism>